<feature type="compositionally biased region" description="Polar residues" evidence="1">
    <location>
        <begin position="193"/>
        <end position="216"/>
    </location>
</feature>
<accession>A0A8J5TNS2</accession>
<dbReference type="Proteomes" id="UP000694050">
    <property type="component" value="Unassembled WGS sequence"/>
</dbReference>
<feature type="region of interest" description="Disordered" evidence="1">
    <location>
        <begin position="181"/>
        <end position="243"/>
    </location>
</feature>
<proteinExistence type="predicted"/>
<name>A0A8J5TNS2_FUSOX</name>
<evidence type="ECO:0000313" key="3">
    <source>
        <dbReference type="EMBL" id="KAG7405905.1"/>
    </source>
</evidence>
<gene>
    <name evidence="3" type="ORF">Forpe1208_v014093</name>
</gene>
<comment type="caution">
    <text evidence="3">The sequence shown here is derived from an EMBL/GenBank/DDBJ whole genome shotgun (WGS) entry which is preliminary data.</text>
</comment>
<evidence type="ECO:0000256" key="2">
    <source>
        <dbReference type="SAM" id="SignalP"/>
    </source>
</evidence>
<reference evidence="3" key="1">
    <citation type="submission" date="2021-04" db="EMBL/GenBank/DDBJ databases">
        <title>First draft genome resource for Brassicaceae pathogens Fusarium oxysporum f. sp. raphani and Fusarium oxysporum f. sp. rapae.</title>
        <authorList>
            <person name="Asai S."/>
        </authorList>
    </citation>
    <scope>NUCLEOTIDE SEQUENCE</scope>
    <source>
        <strain evidence="3">Tf1208</strain>
    </source>
</reference>
<evidence type="ECO:0000313" key="4">
    <source>
        <dbReference type="Proteomes" id="UP000694050"/>
    </source>
</evidence>
<organism evidence="3 4">
    <name type="scientific">Fusarium oxysporum f. sp. rapae</name>
    <dbReference type="NCBI Taxonomy" id="485398"/>
    <lineage>
        <taxon>Eukaryota</taxon>
        <taxon>Fungi</taxon>
        <taxon>Dikarya</taxon>
        <taxon>Ascomycota</taxon>
        <taxon>Pezizomycotina</taxon>
        <taxon>Sordariomycetes</taxon>
        <taxon>Hypocreomycetidae</taxon>
        <taxon>Hypocreales</taxon>
        <taxon>Nectriaceae</taxon>
        <taxon>Fusarium</taxon>
        <taxon>Fusarium oxysporum species complex</taxon>
    </lineage>
</organism>
<dbReference type="EMBL" id="JAELUQ010000011">
    <property type="protein sequence ID" value="KAG7405905.1"/>
    <property type="molecule type" value="Genomic_DNA"/>
</dbReference>
<sequence>MIGSKLFITLGISSCVNAFSLYDAGTDKDVTKACDKAMSADIDCNKKAFSFINGGWYGSLDSESLTDAVCTHTCSQSLQDWVTNVSEDCEDEDKARSGLRIWTGWNATCLKDTKTGRYCNDIIEYFTDVGEDVELPYDELCHPCYVKRLEMYKPSPYALNIKWHEEQLELVHEKCSSSTSTETATLASSKSEPSGTTTTADVSEASQKANSASESVLPTGAPEQTTSSEPTVSSTPNAAAGAEQGEPFGFRALILLLSMNFFFV</sequence>
<feature type="chain" id="PRO_5035200625" evidence="2">
    <location>
        <begin position="19"/>
        <end position="264"/>
    </location>
</feature>
<evidence type="ECO:0000256" key="1">
    <source>
        <dbReference type="SAM" id="MobiDB-lite"/>
    </source>
</evidence>
<protein>
    <submittedName>
        <fullName evidence="3">Uncharacterized protein</fullName>
    </submittedName>
</protein>
<feature type="compositionally biased region" description="Low complexity" evidence="1">
    <location>
        <begin position="181"/>
        <end position="192"/>
    </location>
</feature>
<feature type="compositionally biased region" description="Low complexity" evidence="1">
    <location>
        <begin position="222"/>
        <end position="236"/>
    </location>
</feature>
<dbReference type="AlphaFoldDB" id="A0A8J5TNS2"/>
<feature type="signal peptide" evidence="2">
    <location>
        <begin position="1"/>
        <end position="18"/>
    </location>
</feature>
<keyword evidence="2" id="KW-0732">Signal</keyword>